<comment type="similarity">
    <text evidence="2">Belongs to the class-I aminoacyl-tRNA synthetase family.</text>
</comment>
<dbReference type="InterPro" id="IPR014729">
    <property type="entry name" value="Rossmann-like_a/b/a_fold"/>
</dbReference>
<sequence>MERKEAPDLVLYNSMTKQKEVFKPLVPGKVGMYVCGVTPYDFSHIGHARAYVTFDILHRYLKHLGYDVKYVRNFTDIDDKIIRRANESGEDPLSLSDRFAQEFTADMALLQCLPPTDEPRVSTHIEHILKLIDEIIENGCGYTLDGDVYFSVDNFPNYGCLSGRKLDDNRAGGGGRVSIDTRKKNPADFALWKAAKPGEPKWKSKWGSGRPGWHIECSAMSACYLGNSFDIHGGGKDLIFPHHENELAQSRAACSESNVNCWMHNGFVNRDNEKMSKSLQNFFTIRDVIEKYHPLALRLFLMDTHYRSDVNFSDKLLEISSNTLFYIYQTLHDCEVAMLPFEEDELSGQAPEKIQQLIEKFHVSFLASMSDDLHTKTVLNNLSDPLKAINNNLTDFNKLLHGKKKLQKQQQKKQEEQKEQLRNALCALKKEVNDVLSILGLMSCSACSEVLRQLKDKALERAGLTEENVIDIINERALARKNKEYAKSDQLRADLLAKGIALMDEPSGTIWRPREEQPDNN</sequence>
<dbReference type="InterPro" id="IPR009080">
    <property type="entry name" value="tRNAsynth_Ia_anticodon-bd"/>
</dbReference>
<dbReference type="PRINTS" id="PR00983">
    <property type="entry name" value="TRNASYNTHCYS"/>
</dbReference>
<dbReference type="GO" id="GO:0005737">
    <property type="term" value="C:cytoplasm"/>
    <property type="evidence" value="ECO:0000318"/>
    <property type="project" value="GO_Central"/>
</dbReference>
<dbReference type="InterPro" id="IPR032678">
    <property type="entry name" value="tRNA-synt_1_cat_dom"/>
</dbReference>
<dbReference type="InterPro" id="IPR024909">
    <property type="entry name" value="Cys-tRNA/MSH_ligase"/>
</dbReference>
<reference evidence="15" key="1">
    <citation type="journal article" date="2016" name="Nature">
        <title>The genome of the seagrass Zostera marina reveals angiosperm adaptation to the sea.</title>
        <authorList>
            <person name="Olsen J.L."/>
            <person name="Rouze P."/>
            <person name="Verhelst B."/>
            <person name="Lin Y.-C."/>
            <person name="Bayer T."/>
            <person name="Collen J."/>
            <person name="Dattolo E."/>
            <person name="De Paoli E."/>
            <person name="Dittami S."/>
            <person name="Maumus F."/>
            <person name="Michel G."/>
            <person name="Kersting A."/>
            <person name="Lauritano C."/>
            <person name="Lohaus R."/>
            <person name="Toepel M."/>
            <person name="Tonon T."/>
            <person name="Vanneste K."/>
            <person name="Amirebrahimi M."/>
            <person name="Brakel J."/>
            <person name="Bostroem C."/>
            <person name="Chovatia M."/>
            <person name="Grimwood J."/>
            <person name="Jenkins J.W."/>
            <person name="Jueterbock A."/>
            <person name="Mraz A."/>
            <person name="Stam W.T."/>
            <person name="Tice H."/>
            <person name="Bornberg-Bauer E."/>
            <person name="Green P.J."/>
            <person name="Pearson G.A."/>
            <person name="Procaccini G."/>
            <person name="Duarte C.M."/>
            <person name="Schmutz J."/>
            <person name="Reusch T.B.H."/>
            <person name="Van de Peer Y."/>
        </authorList>
    </citation>
    <scope>NUCLEOTIDE SEQUENCE [LARGE SCALE GENOMIC DNA]</scope>
    <source>
        <strain evidence="15">cv. Finnish</strain>
    </source>
</reference>
<comment type="caution">
    <text evidence="14">The sequence shown here is derived from an EMBL/GenBank/DDBJ whole genome shotgun (WGS) entry which is preliminary data.</text>
</comment>
<evidence type="ECO:0000256" key="1">
    <source>
        <dbReference type="ARBA" id="ARBA00001947"/>
    </source>
</evidence>
<evidence type="ECO:0000256" key="5">
    <source>
        <dbReference type="ARBA" id="ARBA00022723"/>
    </source>
</evidence>
<dbReference type="NCBIfam" id="TIGR00435">
    <property type="entry name" value="cysS"/>
    <property type="match status" value="1"/>
</dbReference>
<evidence type="ECO:0000256" key="8">
    <source>
        <dbReference type="ARBA" id="ARBA00022840"/>
    </source>
</evidence>
<dbReference type="AlphaFoldDB" id="A0A0K9PF69"/>
<dbReference type="Gene3D" id="1.20.120.1910">
    <property type="entry name" value="Cysteine-tRNA ligase, C-terminal anti-codon recognition domain"/>
    <property type="match status" value="1"/>
</dbReference>
<dbReference type="PANTHER" id="PTHR10890:SF26">
    <property type="entry name" value="CYSTEINE--TRNA LIGASE 1, CYTOPLASMIC-RELATED"/>
    <property type="match status" value="1"/>
</dbReference>
<dbReference type="Proteomes" id="UP000036987">
    <property type="component" value="Unassembled WGS sequence"/>
</dbReference>
<organism evidence="14 15">
    <name type="scientific">Zostera marina</name>
    <name type="common">Eelgrass</name>
    <dbReference type="NCBI Taxonomy" id="29655"/>
    <lineage>
        <taxon>Eukaryota</taxon>
        <taxon>Viridiplantae</taxon>
        <taxon>Streptophyta</taxon>
        <taxon>Embryophyta</taxon>
        <taxon>Tracheophyta</taxon>
        <taxon>Spermatophyta</taxon>
        <taxon>Magnoliopsida</taxon>
        <taxon>Liliopsida</taxon>
        <taxon>Zosteraceae</taxon>
        <taxon>Zostera</taxon>
    </lineage>
</organism>
<dbReference type="InterPro" id="IPR015803">
    <property type="entry name" value="Cys-tRNA-ligase"/>
</dbReference>
<feature type="domain" description="tRNA synthetases class I catalytic" evidence="12">
    <location>
        <begin position="22"/>
        <end position="320"/>
    </location>
</feature>
<evidence type="ECO:0000256" key="10">
    <source>
        <dbReference type="ARBA" id="ARBA00023146"/>
    </source>
</evidence>
<dbReference type="EC" id="6.1.1.16" evidence="3"/>
<evidence type="ECO:0000259" key="13">
    <source>
        <dbReference type="Pfam" id="PF23493"/>
    </source>
</evidence>
<dbReference type="SUPFAM" id="SSF47323">
    <property type="entry name" value="Anticodon-binding domain of a subclass of class I aminoacyl-tRNA synthetases"/>
    <property type="match status" value="1"/>
</dbReference>
<dbReference type="Pfam" id="PF23493">
    <property type="entry name" value="CysS_C"/>
    <property type="match status" value="1"/>
</dbReference>
<dbReference type="EMBL" id="LFYR01000889">
    <property type="protein sequence ID" value="KMZ67713.1"/>
    <property type="molecule type" value="Genomic_DNA"/>
</dbReference>
<gene>
    <name evidence="14" type="ORF">ZOSMA_25G01020</name>
</gene>
<dbReference type="GO" id="GO:0046872">
    <property type="term" value="F:metal ion binding"/>
    <property type="evidence" value="ECO:0007669"/>
    <property type="project" value="UniProtKB-KW"/>
</dbReference>
<dbReference type="Gene3D" id="3.40.50.620">
    <property type="entry name" value="HUPs"/>
    <property type="match status" value="1"/>
</dbReference>
<evidence type="ECO:0000259" key="12">
    <source>
        <dbReference type="Pfam" id="PF01406"/>
    </source>
</evidence>
<evidence type="ECO:0000256" key="4">
    <source>
        <dbReference type="ARBA" id="ARBA00022598"/>
    </source>
</evidence>
<evidence type="ECO:0000313" key="15">
    <source>
        <dbReference type="Proteomes" id="UP000036987"/>
    </source>
</evidence>
<proteinExistence type="inferred from homology"/>
<accession>A0A0K9PF69</accession>
<dbReference type="PANTHER" id="PTHR10890">
    <property type="entry name" value="CYSTEINYL-TRNA SYNTHETASE"/>
    <property type="match status" value="1"/>
</dbReference>
<keyword evidence="5" id="KW-0479">Metal-binding</keyword>
<protein>
    <recommendedName>
        <fullName evidence="3">cysteine--tRNA ligase</fullName>
        <ecNumber evidence="3">6.1.1.16</ecNumber>
    </recommendedName>
    <alternativeName>
        <fullName evidence="11">Cysteinyl-tRNA synthetase</fullName>
    </alternativeName>
</protein>
<keyword evidence="9" id="KW-0648">Protein biosynthesis</keyword>
<keyword evidence="10" id="KW-0030">Aminoacyl-tRNA synthetase</keyword>
<dbReference type="GO" id="GO:0004817">
    <property type="term" value="F:cysteine-tRNA ligase activity"/>
    <property type="evidence" value="ECO:0000318"/>
    <property type="project" value="GO_Central"/>
</dbReference>
<dbReference type="InterPro" id="IPR056411">
    <property type="entry name" value="CysS_C"/>
</dbReference>
<keyword evidence="8" id="KW-0067">ATP-binding</keyword>
<evidence type="ECO:0000256" key="7">
    <source>
        <dbReference type="ARBA" id="ARBA00022833"/>
    </source>
</evidence>
<name>A0A0K9PF69_ZOSMR</name>
<dbReference type="FunFam" id="3.40.50.620:FF:000009">
    <property type="entry name" value="Cysteine--tRNA ligase"/>
    <property type="match status" value="1"/>
</dbReference>
<keyword evidence="4 14" id="KW-0436">Ligase</keyword>
<evidence type="ECO:0000256" key="11">
    <source>
        <dbReference type="ARBA" id="ARBA00031499"/>
    </source>
</evidence>
<evidence type="ECO:0000256" key="9">
    <source>
        <dbReference type="ARBA" id="ARBA00022917"/>
    </source>
</evidence>
<dbReference type="GO" id="GO:0006423">
    <property type="term" value="P:cysteinyl-tRNA aminoacylation"/>
    <property type="evidence" value="ECO:0000318"/>
    <property type="project" value="GO_Central"/>
</dbReference>
<dbReference type="OrthoDB" id="438179at2759"/>
<dbReference type="Pfam" id="PF01406">
    <property type="entry name" value="tRNA-synt_1e"/>
    <property type="match status" value="1"/>
</dbReference>
<dbReference type="HAMAP" id="MF_00041">
    <property type="entry name" value="Cys_tRNA_synth"/>
    <property type="match status" value="1"/>
</dbReference>
<dbReference type="GO" id="GO:0005524">
    <property type="term" value="F:ATP binding"/>
    <property type="evidence" value="ECO:0000318"/>
    <property type="project" value="GO_Central"/>
</dbReference>
<keyword evidence="7" id="KW-0862">Zinc</keyword>
<evidence type="ECO:0000256" key="6">
    <source>
        <dbReference type="ARBA" id="ARBA00022741"/>
    </source>
</evidence>
<dbReference type="STRING" id="29655.A0A0K9PF69"/>
<dbReference type="OMA" id="AQECISK"/>
<keyword evidence="15" id="KW-1185">Reference proteome</keyword>
<feature type="domain" description="Cysteinyl-tRNA ligase anticodon binding" evidence="13">
    <location>
        <begin position="471"/>
        <end position="512"/>
    </location>
</feature>
<keyword evidence="6" id="KW-0547">Nucleotide-binding</keyword>
<comment type="cofactor">
    <cofactor evidence="1">
        <name>Zn(2+)</name>
        <dbReference type="ChEBI" id="CHEBI:29105"/>
    </cofactor>
</comment>
<evidence type="ECO:0000256" key="3">
    <source>
        <dbReference type="ARBA" id="ARBA00012832"/>
    </source>
</evidence>
<dbReference type="SUPFAM" id="SSF52374">
    <property type="entry name" value="Nucleotidylyl transferase"/>
    <property type="match status" value="1"/>
</dbReference>
<evidence type="ECO:0000256" key="2">
    <source>
        <dbReference type="ARBA" id="ARBA00005594"/>
    </source>
</evidence>
<evidence type="ECO:0000313" key="14">
    <source>
        <dbReference type="EMBL" id="KMZ67713.1"/>
    </source>
</evidence>
<dbReference type="CDD" id="cd00672">
    <property type="entry name" value="CysRS_core"/>
    <property type="match status" value="1"/>
</dbReference>